<dbReference type="PANTHER" id="PTHR47723">
    <property type="entry name" value="OS05G0353850 PROTEIN"/>
    <property type="match status" value="1"/>
</dbReference>
<organism evidence="1">
    <name type="scientific">Solanum lycopersicum</name>
    <name type="common">Tomato</name>
    <name type="synonym">Lycopersicon esculentum</name>
    <dbReference type="NCBI Taxonomy" id="4081"/>
    <lineage>
        <taxon>Eukaryota</taxon>
        <taxon>Viridiplantae</taxon>
        <taxon>Streptophyta</taxon>
        <taxon>Embryophyta</taxon>
        <taxon>Tracheophyta</taxon>
        <taxon>Spermatophyta</taxon>
        <taxon>Magnoliopsida</taxon>
        <taxon>eudicotyledons</taxon>
        <taxon>Gunneridae</taxon>
        <taxon>Pentapetalae</taxon>
        <taxon>asterids</taxon>
        <taxon>lamiids</taxon>
        <taxon>Solanales</taxon>
        <taxon>Solanaceae</taxon>
        <taxon>Solanoideae</taxon>
        <taxon>Solaneae</taxon>
        <taxon>Solanum</taxon>
        <taxon>Solanum subgen. Lycopersicon</taxon>
    </lineage>
</organism>
<protein>
    <recommendedName>
        <fullName evidence="3">RNase H type-1 domain-containing protein</fullName>
    </recommendedName>
</protein>
<dbReference type="AlphaFoldDB" id="A0A3Q7EET4"/>
<dbReference type="Proteomes" id="UP000004994">
    <property type="component" value="Chromosome 1"/>
</dbReference>
<proteinExistence type="predicted"/>
<reference evidence="1" key="2">
    <citation type="submission" date="2019-01" db="UniProtKB">
        <authorList>
            <consortium name="EnsemblPlants"/>
        </authorList>
    </citation>
    <scope>IDENTIFICATION</scope>
    <source>
        <strain evidence="1">cv. Heinz 1706</strain>
    </source>
</reference>
<sequence length="146" mass="17200">MEQEISWNIKAIMDTAFPFRKTDIHWNQLCQVVENLRPRINRKIVVWNRPQQGMIKLNMDGSFLEHYVKARIRGMSRDITGKFIFVFAIPIWCKDHNVAEATTAKYVFQWLKNNAPQQGIIEMDSLLVVDIIEKNFSKSQLEVYRG</sequence>
<evidence type="ECO:0000313" key="2">
    <source>
        <dbReference type="Proteomes" id="UP000004994"/>
    </source>
</evidence>
<accession>A0A3Q7EET4</accession>
<dbReference type="InterPro" id="IPR036397">
    <property type="entry name" value="RNaseH_sf"/>
</dbReference>
<dbReference type="GO" id="GO:0003676">
    <property type="term" value="F:nucleic acid binding"/>
    <property type="evidence" value="ECO:0007669"/>
    <property type="project" value="InterPro"/>
</dbReference>
<dbReference type="GeneID" id="104647134"/>
<dbReference type="InterPro" id="IPR012337">
    <property type="entry name" value="RNaseH-like_sf"/>
</dbReference>
<dbReference type="RefSeq" id="XP_010320096.1">
    <property type="nucleotide sequence ID" value="XM_010321794.1"/>
</dbReference>
<dbReference type="PaxDb" id="4081-Solyc01g057740.1.1"/>
<dbReference type="PANTHER" id="PTHR47723:SF19">
    <property type="entry name" value="POLYNUCLEOTIDYL TRANSFERASE, RIBONUCLEASE H-LIKE SUPERFAMILY PROTEIN"/>
    <property type="match status" value="1"/>
</dbReference>
<dbReference type="InParanoid" id="A0A3Q7EET4"/>
<dbReference type="EnsemblPlants" id="Solyc01g057740.2.1">
    <property type="protein sequence ID" value="Solyc01g057740.2.1.1"/>
    <property type="gene ID" value="Solyc01g057740.2"/>
</dbReference>
<dbReference type="SUPFAM" id="SSF53098">
    <property type="entry name" value="Ribonuclease H-like"/>
    <property type="match status" value="1"/>
</dbReference>
<dbReference type="OMA" id="MNSIMIA"/>
<gene>
    <name evidence="1" type="primary">LOC104647134</name>
</gene>
<dbReference type="OrthoDB" id="1305444at2759"/>
<evidence type="ECO:0000313" key="1">
    <source>
        <dbReference type="EnsemblPlants" id="Solyc01g057740.2.1.1"/>
    </source>
</evidence>
<dbReference type="Gramene" id="Solyc01g057740.2.1">
    <property type="protein sequence ID" value="Solyc01g057740.2.1.1"/>
    <property type="gene ID" value="Solyc01g057740.2"/>
</dbReference>
<dbReference type="Gene3D" id="3.30.420.10">
    <property type="entry name" value="Ribonuclease H-like superfamily/Ribonuclease H"/>
    <property type="match status" value="1"/>
</dbReference>
<dbReference type="InterPro" id="IPR053151">
    <property type="entry name" value="RNase_H-like"/>
</dbReference>
<name>A0A3Q7EET4_SOLLC</name>
<reference evidence="1" key="1">
    <citation type="journal article" date="2012" name="Nature">
        <title>The tomato genome sequence provides insights into fleshy fruit evolution.</title>
        <authorList>
            <consortium name="Tomato Genome Consortium"/>
        </authorList>
    </citation>
    <scope>NUCLEOTIDE SEQUENCE [LARGE SCALE GENOMIC DNA]</scope>
    <source>
        <strain evidence="1">cv. Heinz 1706</strain>
    </source>
</reference>
<dbReference type="KEGG" id="sly:104647134"/>
<keyword evidence="2" id="KW-1185">Reference proteome</keyword>
<evidence type="ECO:0008006" key="3">
    <source>
        <dbReference type="Google" id="ProtNLM"/>
    </source>
</evidence>